<dbReference type="EMBL" id="JAPWDV010000004">
    <property type="protein sequence ID" value="KAJ6215610.1"/>
    <property type="molecule type" value="Genomic_DNA"/>
</dbReference>
<dbReference type="Gene3D" id="3.40.50.300">
    <property type="entry name" value="P-loop containing nucleotide triphosphate hydrolases"/>
    <property type="match status" value="1"/>
</dbReference>
<feature type="region of interest" description="Disordered" evidence="1">
    <location>
        <begin position="118"/>
        <end position="164"/>
    </location>
</feature>
<evidence type="ECO:0000313" key="3">
    <source>
        <dbReference type="Proteomes" id="UP001142055"/>
    </source>
</evidence>
<feature type="compositionally biased region" description="Basic residues" evidence="1">
    <location>
        <begin position="149"/>
        <end position="164"/>
    </location>
</feature>
<protein>
    <submittedName>
        <fullName evidence="2">Uncharacterized protein</fullName>
    </submittedName>
</protein>
<dbReference type="Pfam" id="PF00071">
    <property type="entry name" value="Ras"/>
    <property type="match status" value="1"/>
</dbReference>
<comment type="caution">
    <text evidence="2">The sequence shown here is derived from an EMBL/GenBank/DDBJ whole genome shotgun (WGS) entry which is preliminary data.</text>
</comment>
<dbReference type="Proteomes" id="UP001142055">
    <property type="component" value="Chromosome 4"/>
</dbReference>
<sequence length="164" mass="19260">MAEARSYMGDNVPIYMVGCKRDLPSEYHAITSNDATTVAMINEITYWETSAFQMENIPALFFNMTFTVLDRIMDWRIQFHPSFEGLRLILCNDFKYALFHFTSKLLENREKYLQRLRSGEITRPNPPPLEPNIPTGSPWAQNPNQENRVRRRQRHLSGQHKPVQ</sequence>
<dbReference type="InterPro" id="IPR027417">
    <property type="entry name" value="P-loop_NTPase"/>
</dbReference>
<evidence type="ECO:0000256" key="1">
    <source>
        <dbReference type="SAM" id="MobiDB-lite"/>
    </source>
</evidence>
<organism evidence="2 3">
    <name type="scientific">Blomia tropicalis</name>
    <name type="common">Mite</name>
    <dbReference type="NCBI Taxonomy" id="40697"/>
    <lineage>
        <taxon>Eukaryota</taxon>
        <taxon>Metazoa</taxon>
        <taxon>Ecdysozoa</taxon>
        <taxon>Arthropoda</taxon>
        <taxon>Chelicerata</taxon>
        <taxon>Arachnida</taxon>
        <taxon>Acari</taxon>
        <taxon>Acariformes</taxon>
        <taxon>Sarcoptiformes</taxon>
        <taxon>Astigmata</taxon>
        <taxon>Glycyphagoidea</taxon>
        <taxon>Echimyopodidae</taxon>
        <taxon>Blomia</taxon>
    </lineage>
</organism>
<gene>
    <name evidence="2" type="ORF">RDWZM_010110</name>
</gene>
<dbReference type="SUPFAM" id="SSF52540">
    <property type="entry name" value="P-loop containing nucleoside triphosphate hydrolases"/>
    <property type="match status" value="1"/>
</dbReference>
<dbReference type="GO" id="GO:0003924">
    <property type="term" value="F:GTPase activity"/>
    <property type="evidence" value="ECO:0007669"/>
    <property type="project" value="InterPro"/>
</dbReference>
<dbReference type="AlphaFoldDB" id="A0A9Q0LXV6"/>
<name>A0A9Q0LXV6_BLOTA</name>
<accession>A0A9Q0LXV6</accession>
<proteinExistence type="predicted"/>
<evidence type="ECO:0000313" key="2">
    <source>
        <dbReference type="EMBL" id="KAJ6215610.1"/>
    </source>
</evidence>
<dbReference type="InterPro" id="IPR001806">
    <property type="entry name" value="Small_GTPase"/>
</dbReference>
<keyword evidence="3" id="KW-1185">Reference proteome</keyword>
<reference evidence="2" key="1">
    <citation type="submission" date="2022-12" db="EMBL/GenBank/DDBJ databases">
        <title>Genome assemblies of Blomia tropicalis.</title>
        <authorList>
            <person name="Cui Y."/>
        </authorList>
    </citation>
    <scope>NUCLEOTIDE SEQUENCE</scope>
    <source>
        <tissue evidence="2">Adult mites</tissue>
    </source>
</reference>
<dbReference type="GO" id="GO:0005525">
    <property type="term" value="F:GTP binding"/>
    <property type="evidence" value="ECO:0007669"/>
    <property type="project" value="InterPro"/>
</dbReference>